<dbReference type="PANTHER" id="PTHR10779">
    <property type="entry name" value="DYNEIN LIGHT CHAIN ROADBLOCK"/>
    <property type="match status" value="1"/>
</dbReference>
<feature type="compositionally biased region" description="Low complexity" evidence="2">
    <location>
        <begin position="59"/>
        <end position="88"/>
    </location>
</feature>
<protein>
    <recommendedName>
        <fullName evidence="3">Roadblock/LAMTOR2 domain-containing protein</fullName>
    </recommendedName>
</protein>
<proteinExistence type="inferred from homology"/>
<dbReference type="Pfam" id="PF03259">
    <property type="entry name" value="Robl_LC7"/>
    <property type="match status" value="1"/>
</dbReference>
<evidence type="ECO:0000313" key="4">
    <source>
        <dbReference type="EMBL" id="RYO80880.1"/>
    </source>
</evidence>
<dbReference type="SMART" id="SM00960">
    <property type="entry name" value="Robl_LC7"/>
    <property type="match status" value="1"/>
</dbReference>
<dbReference type="EMBL" id="QJNU01001024">
    <property type="protein sequence ID" value="RYO80880.1"/>
    <property type="molecule type" value="Genomic_DNA"/>
</dbReference>
<organism evidence="4 5">
    <name type="scientific">Monosporascus ibericus</name>
    <dbReference type="NCBI Taxonomy" id="155417"/>
    <lineage>
        <taxon>Eukaryota</taxon>
        <taxon>Fungi</taxon>
        <taxon>Dikarya</taxon>
        <taxon>Ascomycota</taxon>
        <taxon>Pezizomycotina</taxon>
        <taxon>Sordariomycetes</taxon>
        <taxon>Xylariomycetidae</taxon>
        <taxon>Xylariales</taxon>
        <taxon>Xylariales incertae sedis</taxon>
        <taxon>Monosporascus</taxon>
    </lineage>
</organism>
<accession>A0A4Q4STY4</accession>
<feature type="domain" description="Roadblock/LAMTOR2" evidence="3">
    <location>
        <begin position="18"/>
        <end position="182"/>
    </location>
</feature>
<dbReference type="AlphaFoldDB" id="A0A4Q4STY4"/>
<feature type="region of interest" description="Disordered" evidence="2">
    <location>
        <begin position="48"/>
        <end position="88"/>
    </location>
</feature>
<keyword evidence="5" id="KW-1185">Reference proteome</keyword>
<sequence length="187" mass="19513">MADKSSSYANANANAESIEEALHRLSKKPGVKAWLMLDRSTGAVLKTNGQIASVRPARSTTTNNGNNSSNNNNNNNGSSNDNNNPSSTTAIAAVTATSAAATTSTTTAAGGSSFSTDVNANSNSEAQAAQELAALVWGFLSSAGSLVDEVDAEDELRLLRLRTKKQEVVIVPEHKYLLVVIHDTPPV</sequence>
<gene>
    <name evidence="4" type="ORF">DL764_009839</name>
</gene>
<dbReference type="STRING" id="155417.A0A4Q4STY4"/>
<evidence type="ECO:0000259" key="3">
    <source>
        <dbReference type="SMART" id="SM00960"/>
    </source>
</evidence>
<comment type="similarity">
    <text evidence="1">Belongs to the GAMAD family.</text>
</comment>
<dbReference type="InterPro" id="IPR004942">
    <property type="entry name" value="Roadblock/LAMTOR2_dom"/>
</dbReference>
<evidence type="ECO:0000313" key="5">
    <source>
        <dbReference type="Proteomes" id="UP000293360"/>
    </source>
</evidence>
<comment type="caution">
    <text evidence="4">The sequence shown here is derived from an EMBL/GenBank/DDBJ whole genome shotgun (WGS) entry which is preliminary data.</text>
</comment>
<dbReference type="Gene3D" id="3.30.450.30">
    <property type="entry name" value="Dynein light chain 2a, cytoplasmic"/>
    <property type="match status" value="1"/>
</dbReference>
<reference evidence="4 5" key="1">
    <citation type="submission" date="2018-06" db="EMBL/GenBank/DDBJ databases">
        <title>Complete Genomes of Monosporascus.</title>
        <authorList>
            <person name="Robinson A.J."/>
            <person name="Natvig D.O."/>
        </authorList>
    </citation>
    <scope>NUCLEOTIDE SEQUENCE [LARGE SCALE GENOMIC DNA]</scope>
    <source>
        <strain evidence="4 5">CBS 110550</strain>
    </source>
</reference>
<evidence type="ECO:0000256" key="1">
    <source>
        <dbReference type="ARBA" id="ARBA00007191"/>
    </source>
</evidence>
<name>A0A4Q4STY4_9PEZI</name>
<dbReference type="Proteomes" id="UP000293360">
    <property type="component" value="Unassembled WGS sequence"/>
</dbReference>
<dbReference type="OrthoDB" id="9985637at2759"/>
<dbReference type="SUPFAM" id="SSF103196">
    <property type="entry name" value="Roadblock/LC7 domain"/>
    <property type="match status" value="1"/>
</dbReference>
<evidence type="ECO:0000256" key="2">
    <source>
        <dbReference type="SAM" id="MobiDB-lite"/>
    </source>
</evidence>